<proteinExistence type="predicted"/>
<evidence type="ECO:0008006" key="3">
    <source>
        <dbReference type="Google" id="ProtNLM"/>
    </source>
</evidence>
<dbReference type="EMBL" id="BAABDQ010000004">
    <property type="protein sequence ID" value="GAA3543232.1"/>
    <property type="molecule type" value="Genomic_DNA"/>
</dbReference>
<comment type="caution">
    <text evidence="1">The sequence shown here is derived from an EMBL/GenBank/DDBJ whole genome shotgun (WGS) entry which is preliminary data.</text>
</comment>
<sequence length="230" mass="24571">MTWFIVWLITCVTAVALIIAVRQVGKKRVAAARNGGRETDENASASLWTWVERGGWCAGIVSGVAAVWTLFSAPPAAPAKPQSSDSSSVVASSDGYRLEPCSSLDCNDRDKVDLDTGHPGHGSASIQIGPARKGGSAEIILEEDEIHGSDTTPRYVIAPAMTAGAADCVNLLAHQSYRRLDIGLDDLGQGTKLCVETDEKHVALVSVMRISYDPVELEIAFTTWKTDSAW</sequence>
<protein>
    <recommendedName>
        <fullName evidence="3">Secreted protein</fullName>
    </recommendedName>
</protein>
<accession>A0ABP6W1J0</accession>
<dbReference type="Proteomes" id="UP001500630">
    <property type="component" value="Unassembled WGS sequence"/>
</dbReference>
<evidence type="ECO:0000313" key="2">
    <source>
        <dbReference type="Proteomes" id="UP001500630"/>
    </source>
</evidence>
<gene>
    <name evidence="1" type="ORF">GCM10022419_024260</name>
</gene>
<name>A0ABP6W1J0_9ACTN</name>
<organism evidence="1 2">
    <name type="scientific">Nonomuraea rosea</name>
    <dbReference type="NCBI Taxonomy" id="638574"/>
    <lineage>
        <taxon>Bacteria</taxon>
        <taxon>Bacillati</taxon>
        <taxon>Actinomycetota</taxon>
        <taxon>Actinomycetes</taxon>
        <taxon>Streptosporangiales</taxon>
        <taxon>Streptosporangiaceae</taxon>
        <taxon>Nonomuraea</taxon>
    </lineage>
</organism>
<evidence type="ECO:0000313" key="1">
    <source>
        <dbReference type="EMBL" id="GAA3543232.1"/>
    </source>
</evidence>
<keyword evidence="2" id="KW-1185">Reference proteome</keyword>
<reference evidence="2" key="1">
    <citation type="journal article" date="2019" name="Int. J. Syst. Evol. Microbiol.">
        <title>The Global Catalogue of Microorganisms (GCM) 10K type strain sequencing project: providing services to taxonomists for standard genome sequencing and annotation.</title>
        <authorList>
            <consortium name="The Broad Institute Genomics Platform"/>
            <consortium name="The Broad Institute Genome Sequencing Center for Infectious Disease"/>
            <person name="Wu L."/>
            <person name="Ma J."/>
        </authorList>
    </citation>
    <scope>NUCLEOTIDE SEQUENCE [LARGE SCALE GENOMIC DNA]</scope>
    <source>
        <strain evidence="2">JCM 17326</strain>
    </source>
</reference>
<dbReference type="RefSeq" id="WP_345561135.1">
    <property type="nucleotide sequence ID" value="NZ_BAABDQ010000004.1"/>
</dbReference>